<feature type="compositionally biased region" description="Basic and acidic residues" evidence="2">
    <location>
        <begin position="298"/>
        <end position="313"/>
    </location>
</feature>
<dbReference type="Proteomes" id="UP000053447">
    <property type="component" value="Unassembled WGS sequence"/>
</dbReference>
<evidence type="ECO:0000256" key="1">
    <source>
        <dbReference type="SAM" id="Coils"/>
    </source>
</evidence>
<keyword evidence="1" id="KW-0175">Coiled coil</keyword>
<evidence type="ECO:0000256" key="2">
    <source>
        <dbReference type="SAM" id="MobiDB-lite"/>
    </source>
</evidence>
<feature type="coiled-coil region" evidence="1">
    <location>
        <begin position="257"/>
        <end position="297"/>
    </location>
</feature>
<dbReference type="STRING" id="1408657.A0A0W4ZVC2"/>
<reference evidence="4" key="1">
    <citation type="journal article" date="2016" name="Nat. Commun.">
        <title>Genome analysis of three Pneumocystis species reveals adaptation mechanisms to life exclusively in mammalian hosts.</title>
        <authorList>
            <person name="Ma L."/>
            <person name="Chen Z."/>
            <person name="Huang D.W."/>
            <person name="Kutty G."/>
            <person name="Ishihara M."/>
            <person name="Wang H."/>
            <person name="Abouelleil A."/>
            <person name="Bishop L."/>
            <person name="Davey E."/>
            <person name="Deng R."/>
            <person name="Deng X."/>
            <person name="Fan L."/>
            <person name="Fantoni G."/>
            <person name="Fitzgerald M."/>
            <person name="Gogineni E."/>
            <person name="Goldberg J.M."/>
            <person name="Handley G."/>
            <person name="Hu X."/>
            <person name="Huber C."/>
            <person name="Jiao X."/>
            <person name="Jones K."/>
            <person name="Levin J.Z."/>
            <person name="Liu Y."/>
            <person name="Macdonald P."/>
            <person name="Melnikov A."/>
            <person name="Raley C."/>
            <person name="Sassi M."/>
            <person name="Sherman B.T."/>
            <person name="Song X."/>
            <person name="Sykes S."/>
            <person name="Tran B."/>
            <person name="Walsh L."/>
            <person name="Xia Y."/>
            <person name="Yang J."/>
            <person name="Young S."/>
            <person name="Zeng Q."/>
            <person name="Zheng X."/>
            <person name="Stephens R."/>
            <person name="Nusbaum C."/>
            <person name="Birren B.W."/>
            <person name="Azadi P."/>
            <person name="Lempicki R.A."/>
            <person name="Cuomo C.A."/>
            <person name="Kovacs J.A."/>
        </authorList>
    </citation>
    <scope>NUCLEOTIDE SEQUENCE [LARGE SCALE GENOMIC DNA]</scope>
    <source>
        <strain evidence="4">RU7</strain>
    </source>
</reference>
<protein>
    <submittedName>
        <fullName evidence="3">Uncharacterized protein</fullName>
    </submittedName>
</protein>
<proteinExistence type="predicted"/>
<dbReference type="AlphaFoldDB" id="A0A0W4ZVC2"/>
<dbReference type="GeneID" id="28938938"/>
<keyword evidence="4" id="KW-1185">Reference proteome</keyword>
<feature type="compositionally biased region" description="Polar residues" evidence="2">
    <location>
        <begin position="314"/>
        <end position="324"/>
    </location>
</feature>
<dbReference type="eggNOG" id="ENOG502T4MB">
    <property type="taxonomic scope" value="Eukaryota"/>
</dbReference>
<dbReference type="EMBL" id="LFWA01000002">
    <property type="protein sequence ID" value="KTW32327.1"/>
    <property type="molecule type" value="Genomic_DNA"/>
</dbReference>
<evidence type="ECO:0000313" key="4">
    <source>
        <dbReference type="Proteomes" id="UP000053447"/>
    </source>
</evidence>
<sequence length="844" mass="94385">MDDDGTDWSDTIEFADGTKFALPHDDHTATGAVDVVEPSWTPAWDQIRVEGVVRGSDEVNDTVGGGGEKNMIEGIGSSGASGETPSFGVVSKEKRFEDEYYDRSWNSQRLGVPQIYNVNTGKFDVVDEAAKNIRRGSRRTNSETKPKTCHPVSLLSRHSPLNYMKKDGVPEIHEQKSAKPDNILDNDIKKKPLGLPKIILKTESKAEAKTELSGTHSSAQPLISVEETMNTVKPTLYQPAQIMNPIIDDIETFQRAVMIEAKEKAQLRREEEEIERKMQQERAKKKAEELAKLAQKSKPAEIEFSTEEKKDTTITKNSNVHSTHSSNILTDTSLVSSQQVSSVSTHELKISSKPIDGKKDKHNLFHLSAKIFPTHSQTFKNSVKLTKLDANVPLVSSESDSQVHNDLKLTLKKNLPIIFPEQHPSNEKEGKIAEAHKHHTHIDTKQKHPKISYTNNHPSFNDSWRKERITLNEKELHKTWVSLNNVELRESLNPPSIPLFSLEKKKLTVLTANKNSNKSSPSHSRTSSRFFPVTTQTEITTQSIEITKLEKSKNTLPSEHREKNDISLLSKTSFNTPTHSIQTSHSDIKPSIVILPPSSHVSQTVSTHSSGRLLNVKTVPTASTAPASVPSISAAPTSSTSAVSTASTALLMTQPGSNISQPSRHNIRPSTRSFDDVMEQLARAGNFAQNNEKFASYLSISKSQRNHVENDVLSVTTISPFELEKYPKNTTNVSLHSLNNSNELFMTVQPFINENDTKPFVNIPHASPYVFATRQYPMEQPKYFETPHEHTIDYALYDDQEVDTLRLYLPETTPKHIKIKSSNTFLHKKSSKNIQLPVYNTLSS</sequence>
<gene>
    <name evidence="3" type="ORF">T551_00417</name>
</gene>
<organism evidence="3 4">
    <name type="scientific">Pneumocystis jirovecii (strain RU7)</name>
    <name type="common">Human pneumocystis pneumonia agent</name>
    <dbReference type="NCBI Taxonomy" id="1408657"/>
    <lineage>
        <taxon>Eukaryota</taxon>
        <taxon>Fungi</taxon>
        <taxon>Dikarya</taxon>
        <taxon>Ascomycota</taxon>
        <taxon>Taphrinomycotina</taxon>
        <taxon>Pneumocystomycetes</taxon>
        <taxon>Pneumocystaceae</taxon>
        <taxon>Pneumocystis</taxon>
    </lineage>
</organism>
<dbReference type="RefSeq" id="XP_018231019.1">
    <property type="nucleotide sequence ID" value="XM_018372683.1"/>
</dbReference>
<evidence type="ECO:0000313" key="3">
    <source>
        <dbReference type="EMBL" id="KTW32327.1"/>
    </source>
</evidence>
<feature type="region of interest" description="Disordered" evidence="2">
    <location>
        <begin position="440"/>
        <end position="459"/>
    </location>
</feature>
<accession>A0A0W4ZVC2</accession>
<comment type="caution">
    <text evidence="3">The sequence shown here is derived from an EMBL/GenBank/DDBJ whole genome shotgun (WGS) entry which is preliminary data.</text>
</comment>
<dbReference type="OrthoDB" id="5416983at2759"/>
<feature type="region of interest" description="Disordered" evidence="2">
    <location>
        <begin position="298"/>
        <end position="324"/>
    </location>
</feature>
<dbReference type="VEuPathDB" id="FungiDB:T551_00417"/>
<name>A0A0W4ZVC2_PNEJ7</name>